<dbReference type="Proteomes" id="UP001152422">
    <property type="component" value="Unassembled WGS sequence"/>
</dbReference>
<dbReference type="SUPFAM" id="SSF50249">
    <property type="entry name" value="Nucleic acid-binding proteins"/>
    <property type="match status" value="1"/>
</dbReference>
<dbReference type="Pfam" id="PF17674">
    <property type="entry name" value="HHH_9"/>
    <property type="match status" value="1"/>
</dbReference>
<evidence type="ECO:0000259" key="2">
    <source>
        <dbReference type="PROSITE" id="PS50126"/>
    </source>
</evidence>
<dbReference type="InterPro" id="IPR041692">
    <property type="entry name" value="HHH_9"/>
</dbReference>
<dbReference type="SMART" id="SM00316">
    <property type="entry name" value="S1"/>
    <property type="match status" value="1"/>
</dbReference>
<comment type="caution">
    <text evidence="3">The sequence shown here is derived from an EMBL/GenBank/DDBJ whole genome shotgun (WGS) entry which is preliminary data.</text>
</comment>
<dbReference type="InterPro" id="IPR012337">
    <property type="entry name" value="RNaseH-like_sf"/>
</dbReference>
<dbReference type="Pfam" id="PF16921">
    <property type="entry name" value="Tex_YqgF"/>
    <property type="match status" value="1"/>
</dbReference>
<dbReference type="AlphaFoldDB" id="A0A9X4L6U9"/>
<dbReference type="InterPro" id="IPR018974">
    <property type="entry name" value="Tex-like_N"/>
</dbReference>
<dbReference type="SUPFAM" id="SSF158832">
    <property type="entry name" value="Tex N-terminal region-like"/>
    <property type="match status" value="1"/>
</dbReference>
<dbReference type="Pfam" id="PF00575">
    <property type="entry name" value="S1"/>
    <property type="match status" value="1"/>
</dbReference>
<dbReference type="InterPro" id="IPR055179">
    <property type="entry name" value="Tex-like_central_region"/>
</dbReference>
<feature type="domain" description="S1 motif" evidence="2">
    <location>
        <begin position="643"/>
        <end position="712"/>
    </location>
</feature>
<sequence length="716" mass="80856">MDSNLIQSIREKYNFTTKQINSVLSLLEDKDTVPFIARYRKEQTGGLDEVEIKQIDDEYQYMVNLQKRKEEVIHNIEEQGLLTTDLKSDILKQTKLQRVEDLYRPFKQKKKTRATEAKRKGLEPFAKWLKQSNLDTTIENKAQQFLNEEIETIEAAIKGAQDIIAELVSDAPKYRTKILKDTFQHGNIITQKKKNAEDEKEIFSMYYDYSEPVKKIANHRVLAVNRGEKEKVLSVKLEMDTQGIENFIRKNEITTNHEGDYIIEDAIKDSLKRLIMPSIEREIRGDLTEKAENHAIDVFSENLRNLLLQPPLKGKQILGVDPAFRTGCKLAVINPFGTFVAKGVMYPHPPINKKADAEKIFVKFVKDYDVELIAIGNGTASRETEQFVASMIQEHHLKVQFIIVNEAGASVYSASEVARTEFPDFQVEERSAVSIGRRVQDPLSELVKIDPKSIGVGQYQHDVNQKALEAALTFVVETAVNQVGVDVNTASRALLQYVSGLSPTIAQNIINYREENGAIKHNNDIAKIKRLGAKTFEQSIGFLRIVDGSEPLDNTSIHPESYRATYQLLNEINMKAEDLGTEDLKSALNHLNIAEMAEKLNIGQPTLEDILKSLIAPNRDPRDEFETPILKSDVLSIEDLAKNMKLSGTVRNVVDFGAFVDIGVKQDGLVHVSKLSKKFVKNPMDIVSVGDIVDVWILDIDDKKGKVSLTMIDPHG</sequence>
<dbReference type="Gene3D" id="1.10.10.650">
    <property type="entry name" value="RuvA domain 2-like"/>
    <property type="match status" value="1"/>
</dbReference>
<dbReference type="Gene3D" id="1.10.150.310">
    <property type="entry name" value="Tex RuvX-like domain-like"/>
    <property type="match status" value="1"/>
</dbReference>
<gene>
    <name evidence="3" type="ORF">M4L89_14635</name>
</gene>
<dbReference type="Pfam" id="PF22706">
    <property type="entry name" value="Tex_central_region"/>
    <property type="match status" value="1"/>
</dbReference>
<dbReference type="SMART" id="SM00732">
    <property type="entry name" value="YqgFc"/>
    <property type="match status" value="1"/>
</dbReference>
<dbReference type="Gene3D" id="3.30.420.140">
    <property type="entry name" value="YqgF/RNase H-like domain"/>
    <property type="match status" value="1"/>
</dbReference>
<dbReference type="PROSITE" id="PS50126">
    <property type="entry name" value="S1"/>
    <property type="match status" value="1"/>
</dbReference>
<reference evidence="3" key="1">
    <citation type="submission" date="2022-05" db="EMBL/GenBank/DDBJ databases">
        <title>Comparative genomics of Staphylococcus equorum isolates.</title>
        <authorList>
            <person name="Luelf R.H."/>
        </authorList>
    </citation>
    <scope>NUCLEOTIDE SEQUENCE</scope>
    <source>
        <strain evidence="3">TMW 2.2497</strain>
    </source>
</reference>
<dbReference type="InterPro" id="IPR006641">
    <property type="entry name" value="YqgF/RNaseH-like_dom"/>
</dbReference>
<evidence type="ECO:0000313" key="4">
    <source>
        <dbReference type="Proteomes" id="UP001152422"/>
    </source>
</evidence>
<proteinExistence type="predicted"/>
<dbReference type="Gene3D" id="1.10.3500.10">
    <property type="entry name" value="Tex N-terminal region-like"/>
    <property type="match status" value="1"/>
</dbReference>
<dbReference type="PANTHER" id="PTHR10724">
    <property type="entry name" value="30S RIBOSOMAL PROTEIN S1"/>
    <property type="match status" value="1"/>
</dbReference>
<accession>A0A9X4L6U9</accession>
<dbReference type="InterPro" id="IPR032639">
    <property type="entry name" value="Tex_YqgF"/>
</dbReference>
<protein>
    <submittedName>
        <fullName evidence="3">RNA-binding transcriptional accessory protein</fullName>
    </submittedName>
</protein>
<dbReference type="GO" id="GO:0006139">
    <property type="term" value="P:nucleobase-containing compound metabolic process"/>
    <property type="evidence" value="ECO:0007669"/>
    <property type="project" value="InterPro"/>
</dbReference>
<dbReference type="GO" id="GO:0003735">
    <property type="term" value="F:structural constituent of ribosome"/>
    <property type="evidence" value="ECO:0007669"/>
    <property type="project" value="TreeGrafter"/>
</dbReference>
<dbReference type="FunFam" id="1.10.10.650:FF:000001">
    <property type="entry name" value="S1 RNA-binding domain 1"/>
    <property type="match status" value="1"/>
</dbReference>
<dbReference type="EMBL" id="JAMBQA010000017">
    <property type="protein sequence ID" value="MDG0847445.1"/>
    <property type="molecule type" value="Genomic_DNA"/>
</dbReference>
<dbReference type="FunFam" id="2.40.50.140:FF:000051">
    <property type="entry name" value="RNA-binding transcriptional accessory protein"/>
    <property type="match status" value="1"/>
</dbReference>
<dbReference type="SUPFAM" id="SSF53098">
    <property type="entry name" value="Ribonuclease H-like"/>
    <property type="match status" value="1"/>
</dbReference>
<evidence type="ECO:0000313" key="3">
    <source>
        <dbReference type="EMBL" id="MDG0847445.1"/>
    </source>
</evidence>
<evidence type="ECO:0000256" key="1">
    <source>
        <dbReference type="ARBA" id="ARBA00025604"/>
    </source>
</evidence>
<dbReference type="RefSeq" id="WP_277583705.1">
    <property type="nucleotide sequence ID" value="NZ_JAMBPY010000016.1"/>
</dbReference>
<name>A0A9X4L6U9_9STAP</name>
<dbReference type="Gene3D" id="2.40.50.140">
    <property type="entry name" value="Nucleic acid-binding proteins"/>
    <property type="match status" value="1"/>
</dbReference>
<dbReference type="FunFam" id="3.30.420.140:FF:000001">
    <property type="entry name" value="RNA-binding transcriptional accessory protein"/>
    <property type="match status" value="1"/>
</dbReference>
<dbReference type="GO" id="GO:0006412">
    <property type="term" value="P:translation"/>
    <property type="evidence" value="ECO:0007669"/>
    <property type="project" value="TreeGrafter"/>
</dbReference>
<dbReference type="CDD" id="cd05685">
    <property type="entry name" value="S1_Tex"/>
    <property type="match status" value="1"/>
</dbReference>
<dbReference type="Pfam" id="PF09371">
    <property type="entry name" value="Tex_N"/>
    <property type="match status" value="1"/>
</dbReference>
<dbReference type="GO" id="GO:0005737">
    <property type="term" value="C:cytoplasm"/>
    <property type="evidence" value="ECO:0007669"/>
    <property type="project" value="UniProtKB-ARBA"/>
</dbReference>
<dbReference type="GO" id="GO:0003729">
    <property type="term" value="F:mRNA binding"/>
    <property type="evidence" value="ECO:0007669"/>
    <property type="project" value="TreeGrafter"/>
</dbReference>
<dbReference type="PANTHER" id="PTHR10724:SF10">
    <property type="entry name" value="S1 RNA-BINDING DOMAIN-CONTAINING PROTEIN 1"/>
    <property type="match status" value="1"/>
</dbReference>
<dbReference type="InterPro" id="IPR050437">
    <property type="entry name" value="Ribos_protein_bS1-like"/>
</dbReference>
<dbReference type="InterPro" id="IPR003029">
    <property type="entry name" value="S1_domain"/>
</dbReference>
<organism evidence="3 4">
    <name type="scientific">Staphylococcus equorum</name>
    <dbReference type="NCBI Taxonomy" id="246432"/>
    <lineage>
        <taxon>Bacteria</taxon>
        <taxon>Bacillati</taxon>
        <taxon>Bacillota</taxon>
        <taxon>Bacilli</taxon>
        <taxon>Bacillales</taxon>
        <taxon>Staphylococcaceae</taxon>
        <taxon>Staphylococcus</taxon>
    </lineage>
</organism>
<dbReference type="InterPro" id="IPR023319">
    <property type="entry name" value="Tex-like_HTH_dom_sf"/>
</dbReference>
<dbReference type="InterPro" id="IPR012340">
    <property type="entry name" value="NA-bd_OB-fold"/>
</dbReference>
<dbReference type="FunFam" id="1.10.150.310:FF:000001">
    <property type="entry name" value="RNA-binding transcriptional accessory protein"/>
    <property type="match status" value="1"/>
</dbReference>
<dbReference type="InterPro" id="IPR023323">
    <property type="entry name" value="Tex-like_dom_sf"/>
</dbReference>
<dbReference type="InterPro" id="IPR044146">
    <property type="entry name" value="S1_Tex"/>
</dbReference>
<dbReference type="InterPro" id="IPR010994">
    <property type="entry name" value="RuvA_2-like"/>
</dbReference>
<dbReference type="SUPFAM" id="SSF47781">
    <property type="entry name" value="RuvA domain 2-like"/>
    <property type="match status" value="2"/>
</dbReference>
<keyword evidence="4" id="KW-1185">Reference proteome</keyword>
<dbReference type="Pfam" id="PF12836">
    <property type="entry name" value="HHH_3"/>
    <property type="match status" value="1"/>
</dbReference>
<dbReference type="InterPro" id="IPR037027">
    <property type="entry name" value="YqgF/RNaseH-like_dom_sf"/>
</dbReference>
<comment type="function">
    <text evidence="1">Binds mRNA; thus facilitating recognition of the initiation point. It is needed to translate mRNA with a short Shine-Dalgarno (SD) purine-rich sequence.</text>
</comment>